<dbReference type="RefSeq" id="WP_074107172.1">
    <property type="nucleotide sequence ID" value="NZ_LVWI01000031.1"/>
</dbReference>
<dbReference type="NCBIfam" id="NF008909">
    <property type="entry name" value="PRK12273.1"/>
    <property type="match status" value="1"/>
</dbReference>
<accession>A0ABX3ES36</accession>
<dbReference type="Gene3D" id="1.10.275.10">
    <property type="entry name" value="Fumarase/aspartase (N-terminal domain)"/>
    <property type="match status" value="1"/>
</dbReference>
<reference evidence="5 6" key="1">
    <citation type="submission" date="2016-03" db="EMBL/GenBank/DDBJ databases">
        <authorList>
            <person name="Sant'Anna F.H."/>
            <person name="Ambrosini A."/>
            <person name="Souza R."/>
            <person name="Bach E."/>
            <person name="Fernandes G."/>
            <person name="Balsanelli E."/>
            <person name="Baura V.A."/>
            <person name="Souza E.M."/>
            <person name="Passaglia L."/>
        </authorList>
    </citation>
    <scope>NUCLEOTIDE SEQUENCE [LARGE SCALE GENOMIC DNA]</scope>
    <source>
        <strain evidence="5 6">P26E</strain>
    </source>
</reference>
<dbReference type="InterPro" id="IPR020557">
    <property type="entry name" value="Fumarate_lyase_CS"/>
</dbReference>
<dbReference type="InterPro" id="IPR018951">
    <property type="entry name" value="Fumarase_C_C"/>
</dbReference>
<sequence>MTDHTAYRIESDSLGSLSVPQDAYYGIHTARAKDNFRAGGRPANLLLLLAIVRVKQAAAEVNGRIHALPQKKAQAILEACREILEGRLDAHLIVDAYQGGAGTSSNMNVNEVIANRSIELLGGVKGDYSIIHPIDDVNLHQSTNDVYPTALRIAVIPLLRQLSEELAALQEAFQAKEREYADLLRLGRTQLMDALPILAGQSFGACAKATARDRWRLYKSEERLREINIGGTAVGTGMNAPLDYIYAMADVLRELTGLGLYRSDFPMDTTQNMDVFVEVSGLLKAAAVNLLKISSDFRLLSSGPAGGIGEYILPAVQAGSSIMPGKVNPVIAEMLGSVAMRVIANDTAVTLAAASGQLELNAFTPVLAEALLESLELLLRGVPLFRERCLSSLTLDEARCREHVERSGVMAAATIAYLGYDTASELAKAAAASGRPLEQLLLEGGWMTGKQIHKVLHPLEVTKPGIPGRSQWTVRNMEGGLSQDELE</sequence>
<dbReference type="PANTHER" id="PTHR42696:SF2">
    <property type="entry name" value="ASPARTATE AMMONIA-LYASE"/>
    <property type="match status" value="1"/>
</dbReference>
<dbReference type="InterPro" id="IPR051546">
    <property type="entry name" value="Aspartate_Ammonia-Lyase"/>
</dbReference>
<organism evidence="5 6">
    <name type="scientific">Paenibacillus helianthi</name>
    <dbReference type="NCBI Taxonomy" id="1349432"/>
    <lineage>
        <taxon>Bacteria</taxon>
        <taxon>Bacillati</taxon>
        <taxon>Bacillota</taxon>
        <taxon>Bacilli</taxon>
        <taxon>Bacillales</taxon>
        <taxon>Paenibacillaceae</taxon>
        <taxon>Paenibacillus</taxon>
    </lineage>
</organism>
<dbReference type="PROSITE" id="PS00163">
    <property type="entry name" value="FUMARATE_LYASES"/>
    <property type="match status" value="1"/>
</dbReference>
<dbReference type="Gene3D" id="1.10.40.30">
    <property type="entry name" value="Fumarase/aspartase (C-terminal domain)"/>
    <property type="match status" value="1"/>
</dbReference>
<keyword evidence="6" id="KW-1185">Reference proteome</keyword>
<protein>
    <submittedName>
        <fullName evidence="5">Aspartate ammonia-lyase</fullName>
    </submittedName>
</protein>
<dbReference type="Gene3D" id="1.20.200.10">
    <property type="entry name" value="Fumarase/aspartase (Central domain)"/>
    <property type="match status" value="1"/>
</dbReference>
<dbReference type="PRINTS" id="PR00149">
    <property type="entry name" value="FUMRATELYASE"/>
</dbReference>
<feature type="coiled-coil region" evidence="2">
    <location>
        <begin position="159"/>
        <end position="186"/>
    </location>
</feature>
<name>A0ABX3ES36_9BACL</name>
<dbReference type="EMBL" id="LVWI01000031">
    <property type="protein sequence ID" value="OKP88391.1"/>
    <property type="molecule type" value="Genomic_DNA"/>
</dbReference>
<keyword evidence="2" id="KW-0175">Coiled coil</keyword>
<feature type="domain" description="Fumarate lyase N-terminal" evidence="3">
    <location>
        <begin position="15"/>
        <end position="343"/>
    </location>
</feature>
<evidence type="ECO:0000256" key="2">
    <source>
        <dbReference type="SAM" id="Coils"/>
    </source>
</evidence>
<dbReference type="Pfam" id="PF10415">
    <property type="entry name" value="FumaraseC_C"/>
    <property type="match status" value="1"/>
</dbReference>
<evidence type="ECO:0000256" key="1">
    <source>
        <dbReference type="ARBA" id="ARBA00023239"/>
    </source>
</evidence>
<dbReference type="Proteomes" id="UP000186058">
    <property type="component" value="Unassembled WGS sequence"/>
</dbReference>
<dbReference type="Pfam" id="PF00206">
    <property type="entry name" value="Lyase_1"/>
    <property type="match status" value="1"/>
</dbReference>
<dbReference type="InterPro" id="IPR008948">
    <property type="entry name" value="L-Aspartase-like"/>
</dbReference>
<dbReference type="InterPro" id="IPR022761">
    <property type="entry name" value="Fumarate_lyase_N"/>
</dbReference>
<dbReference type="PANTHER" id="PTHR42696">
    <property type="entry name" value="ASPARTATE AMMONIA-LYASE"/>
    <property type="match status" value="1"/>
</dbReference>
<evidence type="ECO:0000259" key="4">
    <source>
        <dbReference type="Pfam" id="PF10415"/>
    </source>
</evidence>
<evidence type="ECO:0000259" key="3">
    <source>
        <dbReference type="Pfam" id="PF00206"/>
    </source>
</evidence>
<proteinExistence type="predicted"/>
<comment type="caution">
    <text evidence="5">The sequence shown here is derived from an EMBL/GenBank/DDBJ whole genome shotgun (WGS) entry which is preliminary data.</text>
</comment>
<keyword evidence="1" id="KW-0456">Lyase</keyword>
<dbReference type="InterPro" id="IPR024083">
    <property type="entry name" value="Fumarase/histidase_N"/>
</dbReference>
<evidence type="ECO:0000313" key="6">
    <source>
        <dbReference type="Proteomes" id="UP000186058"/>
    </source>
</evidence>
<gene>
    <name evidence="5" type="ORF">A3844_07940</name>
</gene>
<evidence type="ECO:0000313" key="5">
    <source>
        <dbReference type="EMBL" id="OKP88391.1"/>
    </source>
</evidence>
<feature type="domain" description="Fumarase C C-terminal" evidence="4">
    <location>
        <begin position="416"/>
        <end position="462"/>
    </location>
</feature>
<dbReference type="InterPro" id="IPR000362">
    <property type="entry name" value="Fumarate_lyase_fam"/>
</dbReference>
<dbReference type="SUPFAM" id="SSF48557">
    <property type="entry name" value="L-aspartase-like"/>
    <property type="match status" value="1"/>
</dbReference>